<feature type="signal peptide" evidence="1">
    <location>
        <begin position="1"/>
        <end position="27"/>
    </location>
</feature>
<keyword evidence="3" id="KW-1185">Reference proteome</keyword>
<sequence length="43" mass="4466">MRHRTRHHRTVAAAAALVLLGTGAGSAEDVSAAAKPTTPEWSL</sequence>
<organism evidence="2 3">
    <name type="scientific">Geodermatophilus tzadiensis</name>
    <dbReference type="NCBI Taxonomy" id="1137988"/>
    <lineage>
        <taxon>Bacteria</taxon>
        <taxon>Bacillati</taxon>
        <taxon>Actinomycetota</taxon>
        <taxon>Actinomycetes</taxon>
        <taxon>Geodermatophilales</taxon>
        <taxon>Geodermatophilaceae</taxon>
        <taxon>Geodermatophilus</taxon>
    </lineage>
</organism>
<comment type="caution">
    <text evidence="2">The sequence shown here is derived from an EMBL/GenBank/DDBJ whole genome shotgun (WGS) entry which is preliminary data.</text>
</comment>
<dbReference type="AlphaFoldDB" id="A0A2T0SQ80"/>
<evidence type="ECO:0000256" key="1">
    <source>
        <dbReference type="SAM" id="SignalP"/>
    </source>
</evidence>
<name>A0A2T0SQ80_9ACTN</name>
<feature type="chain" id="PRO_5039652457" evidence="1">
    <location>
        <begin position="28"/>
        <end position="43"/>
    </location>
</feature>
<keyword evidence="1" id="KW-0732">Signal</keyword>
<dbReference type="EMBL" id="PVTG01000028">
    <property type="protein sequence ID" value="PRY35572.1"/>
    <property type="molecule type" value="Genomic_DNA"/>
</dbReference>
<protein>
    <submittedName>
        <fullName evidence="2">Uncharacterized protein</fullName>
    </submittedName>
</protein>
<evidence type="ECO:0000313" key="2">
    <source>
        <dbReference type="EMBL" id="PRY35572.1"/>
    </source>
</evidence>
<dbReference type="Proteomes" id="UP000239210">
    <property type="component" value="Unassembled WGS sequence"/>
</dbReference>
<gene>
    <name evidence="2" type="ORF">LY71_12812</name>
</gene>
<proteinExistence type="predicted"/>
<accession>A0A2T0SQ80</accession>
<evidence type="ECO:0000313" key="3">
    <source>
        <dbReference type="Proteomes" id="UP000239210"/>
    </source>
</evidence>
<reference evidence="2 3" key="1">
    <citation type="submission" date="2018-03" db="EMBL/GenBank/DDBJ databases">
        <title>Genomic Encyclopedia of Archaeal and Bacterial Type Strains, Phase II (KMG-II): from individual species to whole genera.</title>
        <authorList>
            <person name="Goeker M."/>
        </authorList>
    </citation>
    <scope>NUCLEOTIDE SEQUENCE [LARGE SCALE GENOMIC DNA]</scope>
    <source>
        <strain evidence="2 3">DSM 45416</strain>
    </source>
</reference>